<feature type="region of interest" description="Disordered" evidence="1">
    <location>
        <begin position="394"/>
        <end position="431"/>
    </location>
</feature>
<dbReference type="GeneID" id="18922767"/>
<dbReference type="KEGG" id="mlr:MELLADRAFT_105982"/>
<reference evidence="3" key="1">
    <citation type="journal article" date="2011" name="Proc. Natl. Acad. Sci. U.S.A.">
        <title>Obligate biotrophy features unraveled by the genomic analysis of rust fungi.</title>
        <authorList>
            <person name="Duplessis S."/>
            <person name="Cuomo C.A."/>
            <person name="Lin Y.-C."/>
            <person name="Aerts A."/>
            <person name="Tisserant E."/>
            <person name="Veneault-Fourrey C."/>
            <person name="Joly D.L."/>
            <person name="Hacquard S."/>
            <person name="Amselem J."/>
            <person name="Cantarel B.L."/>
            <person name="Chiu R."/>
            <person name="Coutinho P.M."/>
            <person name="Feau N."/>
            <person name="Field M."/>
            <person name="Frey P."/>
            <person name="Gelhaye E."/>
            <person name="Goldberg J."/>
            <person name="Grabherr M.G."/>
            <person name="Kodira C.D."/>
            <person name="Kohler A."/>
            <person name="Kuees U."/>
            <person name="Lindquist E.A."/>
            <person name="Lucas S.M."/>
            <person name="Mago R."/>
            <person name="Mauceli E."/>
            <person name="Morin E."/>
            <person name="Murat C."/>
            <person name="Pangilinan J.L."/>
            <person name="Park R."/>
            <person name="Pearson M."/>
            <person name="Quesneville H."/>
            <person name="Rouhier N."/>
            <person name="Sakthikumar S."/>
            <person name="Salamov A.A."/>
            <person name="Schmutz J."/>
            <person name="Selles B."/>
            <person name="Shapiro H."/>
            <person name="Tanguay P."/>
            <person name="Tuskan G.A."/>
            <person name="Henrissat B."/>
            <person name="Van de Peer Y."/>
            <person name="Rouze P."/>
            <person name="Ellis J.G."/>
            <person name="Dodds P.N."/>
            <person name="Schein J.E."/>
            <person name="Zhong S."/>
            <person name="Hamelin R.C."/>
            <person name="Grigoriev I.V."/>
            <person name="Szabo L.J."/>
            <person name="Martin F."/>
        </authorList>
    </citation>
    <scope>NUCLEOTIDE SEQUENCE [LARGE SCALE GENOMIC DNA]</scope>
    <source>
        <strain evidence="3">98AG31 / pathotype 3-4-7</strain>
    </source>
</reference>
<dbReference type="OrthoDB" id="3253623at2759"/>
<protein>
    <submittedName>
        <fullName evidence="2">Uncharacterized protein</fullName>
    </submittedName>
</protein>
<organism evidence="3">
    <name type="scientific">Melampsora larici-populina (strain 98AG31 / pathotype 3-4-7)</name>
    <name type="common">Poplar leaf rust fungus</name>
    <dbReference type="NCBI Taxonomy" id="747676"/>
    <lineage>
        <taxon>Eukaryota</taxon>
        <taxon>Fungi</taxon>
        <taxon>Dikarya</taxon>
        <taxon>Basidiomycota</taxon>
        <taxon>Pucciniomycotina</taxon>
        <taxon>Pucciniomycetes</taxon>
        <taxon>Pucciniales</taxon>
        <taxon>Melampsoraceae</taxon>
        <taxon>Melampsora</taxon>
    </lineage>
</organism>
<evidence type="ECO:0000313" key="3">
    <source>
        <dbReference type="Proteomes" id="UP000001072"/>
    </source>
</evidence>
<evidence type="ECO:0000313" key="2">
    <source>
        <dbReference type="EMBL" id="EGG07412.1"/>
    </source>
</evidence>
<evidence type="ECO:0000256" key="1">
    <source>
        <dbReference type="SAM" id="MobiDB-lite"/>
    </source>
</evidence>
<keyword evidence="3" id="KW-1185">Reference proteome</keyword>
<feature type="region of interest" description="Disordered" evidence="1">
    <location>
        <begin position="1"/>
        <end position="57"/>
    </location>
</feature>
<dbReference type="VEuPathDB" id="FungiDB:MELLADRAFT_105982"/>
<accession>F4RJZ3</accession>
<dbReference type="AlphaFoldDB" id="F4RJZ3"/>
<dbReference type="InParanoid" id="F4RJZ3"/>
<dbReference type="HOGENOM" id="CLU_356421_0_0_1"/>
<sequence>MPPGRKRTPTASNGSPLAETAGPSGHSRSPTGPSHPLAPPTSPLAMSGTHHLKRPPLKDPIYAKVKGLSENQRLFLVHNFDKVSHKPTKLQYYDFIRLFNPKTKSRPSDKKESLKAAYIKEVRPLLKSQILPPVSTTMETNTKDVDFDPLGRKTTKKMLIDAIEKKDPYAMIPTGATIDDVLVLYKHYVDPQLNLPVKTRFNKRPRTIPMSRLKGESMEDILLALRYAAPCVFVRLLSMNKSTLMDLYIKFVHDKTPSSTLILGFHYTILDLSASDFPDSMDHRNGPRFEIQTHQPHQVVCVCKAYECGDQEYPDTNGIYHPGVEVLPETRAAHQRADRRNNLLEPTNNISHSIQGSTPSAQDDLLLTLNQLQIGSPPSSSQDHQIHHETTTDIDENCPQEHNSPSTHNLDSLSTHTARQPTATSQSPSKECSKAVLAKASDHFHSFEMRLINPLILHVALTTAILDIFGRSSNSITTWILDVQSITIKVSSTWGILPTKSQVHQLIPEEIKTINQIPASVSTAFGWLRLDPMLTYMNCCNSCFTMYPETRVPSRCHHCISAIPGGPPDSVNPVKPVNPNNPTNAIPPSSMADLEPDFSEKICGAPLLKYEEKIEPISTAELLRLVAEHSEPIPYDQSPAENPQKAELEITFLKQFCRASNLLALIEDGKLPDALNQYTSRIQALYRPLVRRSNKLSHSKLSPLSDTVLNLMIKYLNGTKNEGCIWLRPNDWALLPTSESIGYSPLQAQAQFHKCVKHGDGFVSTFTNNPDNCCIHFKNSENTDGFA</sequence>
<proteinExistence type="predicted"/>
<name>F4RJZ3_MELLP</name>
<dbReference type="EMBL" id="GL883104">
    <property type="protein sequence ID" value="EGG07412.1"/>
    <property type="molecule type" value="Genomic_DNA"/>
</dbReference>
<dbReference type="Proteomes" id="UP000001072">
    <property type="component" value="Unassembled WGS sequence"/>
</dbReference>
<feature type="compositionally biased region" description="Polar residues" evidence="1">
    <location>
        <begin position="400"/>
        <end position="430"/>
    </location>
</feature>
<gene>
    <name evidence="2" type="ORF">MELLADRAFT_105982</name>
</gene>
<dbReference type="RefSeq" id="XP_007409319.1">
    <property type="nucleotide sequence ID" value="XM_007409257.1"/>
</dbReference>